<protein>
    <submittedName>
        <fullName evidence="3">Uncharacterized protein</fullName>
    </submittedName>
</protein>
<feature type="region of interest" description="Disordered" evidence="1">
    <location>
        <begin position="47"/>
        <end position="71"/>
    </location>
</feature>
<dbReference type="RefSeq" id="WP_309200718.1">
    <property type="nucleotide sequence ID" value="NZ_CP133548.1"/>
</dbReference>
<dbReference type="AlphaFoldDB" id="A0AA51RQA4"/>
<evidence type="ECO:0000313" key="3">
    <source>
        <dbReference type="EMBL" id="WMS85565.1"/>
    </source>
</evidence>
<evidence type="ECO:0000256" key="1">
    <source>
        <dbReference type="SAM" id="MobiDB-lite"/>
    </source>
</evidence>
<reference evidence="3 4" key="1">
    <citation type="submission" date="2023-08" db="EMBL/GenBank/DDBJ databases">
        <title>Pleionea litopenaei sp. nov., isolated from stomach of juvenile Litopenaeus vannamei.</title>
        <authorList>
            <person name="Rho A.M."/>
            <person name="Hwang C.Y."/>
        </authorList>
    </citation>
    <scope>NUCLEOTIDE SEQUENCE [LARGE SCALE GENOMIC DNA]</scope>
    <source>
        <strain evidence="3 4">HL-JVS1</strain>
    </source>
</reference>
<keyword evidence="2" id="KW-0812">Transmembrane</keyword>
<sequence length="417" mass="48000">MSQTQQNNTDNSKTTRWVLVILLLLLSVASYFWLYNRPINSKVEHKTRPPALVERQPLKKETNANSPTSITKETVQTLPVLPIDDVKLTDVYDLPIDYFRELRSLFRQLNLPPGVQVYLDSGDLVSAIRILQSQPENPYHLLANELIQITCSAIVYDGRYLAETPNLEEHEKKELNESELEFFSRFRTRRSNASLRMQQNCNDLEIALPDAIEKQRAQLLARNQSALAQVFGQMRDLNKQQAQNLLLHAFQESPNNFLGNSLTAMLLMSDDPLDVQQGLALLDNLPQPDETVFNAMAYCLQKLCLDNPSVTQSSREIWLEKAAELGSNGALRQLSQFYEKEGQWQKDYAWQTYHLTILKTGCYASPENYLQEYSYVKKRLKLSLEQLTEEQLSNSRKVANQLFLDHLEQAQTWRGCL</sequence>
<proteinExistence type="predicted"/>
<dbReference type="KEGG" id="plei:Q9312_10105"/>
<keyword evidence="2" id="KW-0472">Membrane</keyword>
<dbReference type="Proteomes" id="UP001239782">
    <property type="component" value="Chromosome"/>
</dbReference>
<evidence type="ECO:0000256" key="2">
    <source>
        <dbReference type="SAM" id="Phobius"/>
    </source>
</evidence>
<keyword evidence="2" id="KW-1133">Transmembrane helix</keyword>
<evidence type="ECO:0000313" key="4">
    <source>
        <dbReference type="Proteomes" id="UP001239782"/>
    </source>
</evidence>
<keyword evidence="4" id="KW-1185">Reference proteome</keyword>
<accession>A0AA51RQA4</accession>
<gene>
    <name evidence="3" type="ORF">Q9312_10105</name>
</gene>
<dbReference type="EMBL" id="CP133548">
    <property type="protein sequence ID" value="WMS85565.1"/>
    <property type="molecule type" value="Genomic_DNA"/>
</dbReference>
<organism evidence="3 4">
    <name type="scientific">Pleionea litopenaei</name>
    <dbReference type="NCBI Taxonomy" id="3070815"/>
    <lineage>
        <taxon>Bacteria</taxon>
        <taxon>Pseudomonadati</taxon>
        <taxon>Pseudomonadota</taxon>
        <taxon>Gammaproteobacteria</taxon>
        <taxon>Oceanospirillales</taxon>
        <taxon>Pleioneaceae</taxon>
        <taxon>Pleionea</taxon>
    </lineage>
</organism>
<feature type="transmembrane region" description="Helical" evidence="2">
    <location>
        <begin position="17"/>
        <end position="36"/>
    </location>
</feature>
<name>A0AA51RQA4_9GAMM</name>